<dbReference type="GO" id="GO:0015035">
    <property type="term" value="F:protein-disulfide reductase activity"/>
    <property type="evidence" value="ECO:0007669"/>
    <property type="project" value="TreeGrafter"/>
</dbReference>
<organism evidence="2 3">
    <name type="scientific">Pyrocoelia pectoralis</name>
    <dbReference type="NCBI Taxonomy" id="417401"/>
    <lineage>
        <taxon>Eukaryota</taxon>
        <taxon>Metazoa</taxon>
        <taxon>Ecdysozoa</taxon>
        <taxon>Arthropoda</taxon>
        <taxon>Hexapoda</taxon>
        <taxon>Insecta</taxon>
        <taxon>Pterygota</taxon>
        <taxon>Neoptera</taxon>
        <taxon>Endopterygota</taxon>
        <taxon>Coleoptera</taxon>
        <taxon>Polyphaga</taxon>
        <taxon>Elateriformia</taxon>
        <taxon>Elateroidea</taxon>
        <taxon>Lampyridae</taxon>
        <taxon>Lampyrinae</taxon>
        <taxon>Pyrocoelia</taxon>
    </lineage>
</organism>
<dbReference type="PANTHER" id="PTHR44340">
    <property type="entry name" value="DNAJ HOMOLOG SUBFAMILY C MEMBER 10"/>
    <property type="match status" value="1"/>
</dbReference>
<dbReference type="GO" id="GO:0036498">
    <property type="term" value="P:IRE1-mediated unfolded protein response"/>
    <property type="evidence" value="ECO:0007669"/>
    <property type="project" value="TreeGrafter"/>
</dbReference>
<sequence>MSYPTLLYYEKDATLYQGETYHGERNVESLQNYVLDRLNTDAQTISPSDWDHDGLRKKSWLLLLCAEDTDSCPEPETIKKLASIFEGLIPVGIINDPKLANSIYKKYKEQPVVFWEIKDSEDTSDKSTSTAEVHNIEASDTKEIVTKVLSLLPDPQFLNEESFKDIRTQLRLGSEESWLICFHLGAATDLNLQWKRIPAWLPNMKLGLIHCGRSASLCASLHVSHYPAWGVLKQMGAFELYHGRDILHEIVAFARESSQSTNLHALSPAEFYSIIKEGGAWFIDWYAPWCPPCKKLLPEMRKASQHFTPESVQFGTIDCTLHSSLCSYEGIRAYPTTRFYNGSKIHHFHGVPNEQGIVEFVENMLHPIVTTLDEDSFIQLQRKSEEQLWIVDYYAPWCGPCQRLMPEIHALAKQLSNFEFVRIGQVDCTVHSNICHSQNVKSYPTVRLYPLGSKGLNTVAMYNGHLDVMSLKKWVLSFMPGTVVKPLSGKKFHKAVLSDHDHYKPWLVDFYAPWCGHCVHFEPEFLLIAKTLDGRVKTGKVNCQEEHNLCQEVNVNRYPTVYLYLSPNERQEITSQVAADVVQEINSILTRRFRDEL</sequence>
<dbReference type="FunFam" id="3.40.30.10:FF:000087">
    <property type="entry name" value="DnaJ homolog subfamily C member 10"/>
    <property type="match status" value="1"/>
</dbReference>
<reference evidence="2 3" key="1">
    <citation type="journal article" date="2024" name="Insects">
        <title>An Improved Chromosome-Level Genome Assembly of the Firefly Pyrocoelia pectoralis.</title>
        <authorList>
            <person name="Fu X."/>
            <person name="Meyer-Rochow V.B."/>
            <person name="Ballantyne L."/>
            <person name="Zhu X."/>
        </authorList>
    </citation>
    <scope>NUCLEOTIDE SEQUENCE [LARGE SCALE GENOMIC DNA]</scope>
    <source>
        <strain evidence="2">XCY_ONT2</strain>
    </source>
</reference>
<dbReference type="InterPro" id="IPR052460">
    <property type="entry name" value="ER_disulfide_reductase"/>
</dbReference>
<feature type="domain" description="Thioredoxin" evidence="1">
    <location>
        <begin position="244"/>
        <end position="366"/>
    </location>
</feature>
<gene>
    <name evidence="2" type="ORF">RI129_001576</name>
</gene>
<evidence type="ECO:0000259" key="1">
    <source>
        <dbReference type="PROSITE" id="PS51352"/>
    </source>
</evidence>
<dbReference type="EMBL" id="JAVRBK010000001">
    <property type="protein sequence ID" value="KAK5650547.1"/>
    <property type="molecule type" value="Genomic_DNA"/>
</dbReference>
<comment type="caution">
    <text evidence="2">The sequence shown here is derived from an EMBL/GenBank/DDBJ whole genome shotgun (WGS) entry which is preliminary data.</text>
</comment>
<keyword evidence="3" id="KW-1185">Reference proteome</keyword>
<dbReference type="InterPro" id="IPR017937">
    <property type="entry name" value="Thioredoxin_CS"/>
</dbReference>
<proteinExistence type="predicted"/>
<dbReference type="SUPFAM" id="SSF52833">
    <property type="entry name" value="Thioredoxin-like"/>
    <property type="match status" value="3"/>
</dbReference>
<dbReference type="PROSITE" id="PS51352">
    <property type="entry name" value="THIOREDOXIN_2"/>
    <property type="match status" value="2"/>
</dbReference>
<accession>A0AAN7VKY3</accession>
<dbReference type="InterPro" id="IPR013766">
    <property type="entry name" value="Thioredoxin_domain"/>
</dbReference>
<dbReference type="PANTHER" id="PTHR44340:SF1">
    <property type="entry name" value="DNAJ HOMOLOG SUBFAMILY C MEMBER 10"/>
    <property type="match status" value="1"/>
</dbReference>
<dbReference type="InterPro" id="IPR036249">
    <property type="entry name" value="Thioredoxin-like_sf"/>
</dbReference>
<name>A0AAN7VKY3_9COLE</name>
<dbReference type="AlphaFoldDB" id="A0AAN7VKY3"/>
<evidence type="ECO:0000313" key="2">
    <source>
        <dbReference type="EMBL" id="KAK5650547.1"/>
    </source>
</evidence>
<feature type="domain" description="Thioredoxin" evidence="1">
    <location>
        <begin position="473"/>
        <end position="597"/>
    </location>
</feature>
<evidence type="ECO:0000313" key="3">
    <source>
        <dbReference type="Proteomes" id="UP001329430"/>
    </source>
</evidence>
<dbReference type="GO" id="GO:0016671">
    <property type="term" value="F:oxidoreductase activity, acting on a sulfur group of donors, disulfide as acceptor"/>
    <property type="evidence" value="ECO:0007669"/>
    <property type="project" value="TreeGrafter"/>
</dbReference>
<dbReference type="PROSITE" id="PS00194">
    <property type="entry name" value="THIOREDOXIN_1"/>
    <property type="match status" value="2"/>
</dbReference>
<dbReference type="Proteomes" id="UP001329430">
    <property type="component" value="Chromosome 1"/>
</dbReference>
<dbReference type="Pfam" id="PF00085">
    <property type="entry name" value="Thioredoxin"/>
    <property type="match status" value="3"/>
</dbReference>
<dbReference type="Gene3D" id="3.40.30.10">
    <property type="entry name" value="Glutaredoxin"/>
    <property type="match status" value="5"/>
</dbReference>
<dbReference type="PRINTS" id="PR00421">
    <property type="entry name" value="THIOREDOXIN"/>
</dbReference>
<dbReference type="GO" id="GO:0005788">
    <property type="term" value="C:endoplasmic reticulum lumen"/>
    <property type="evidence" value="ECO:0007669"/>
    <property type="project" value="TreeGrafter"/>
</dbReference>
<dbReference type="GO" id="GO:0051787">
    <property type="term" value="F:misfolded protein binding"/>
    <property type="evidence" value="ECO:0007669"/>
    <property type="project" value="TreeGrafter"/>
</dbReference>
<protein>
    <recommendedName>
        <fullName evidence="1">Thioredoxin domain-containing protein</fullName>
    </recommendedName>
</protein>